<dbReference type="Pfam" id="PF24476">
    <property type="entry name" value="DUF7580"/>
    <property type="match status" value="1"/>
</dbReference>
<organism evidence="2 3">
    <name type="scientific">Lasiosphaeria hispida</name>
    <dbReference type="NCBI Taxonomy" id="260671"/>
    <lineage>
        <taxon>Eukaryota</taxon>
        <taxon>Fungi</taxon>
        <taxon>Dikarya</taxon>
        <taxon>Ascomycota</taxon>
        <taxon>Pezizomycotina</taxon>
        <taxon>Sordariomycetes</taxon>
        <taxon>Sordariomycetidae</taxon>
        <taxon>Sordariales</taxon>
        <taxon>Lasiosphaeriaceae</taxon>
        <taxon>Lasiosphaeria</taxon>
    </lineage>
</organism>
<name>A0AAJ0HXR1_9PEZI</name>
<reference evidence="2" key="2">
    <citation type="submission" date="2023-06" db="EMBL/GenBank/DDBJ databases">
        <authorList>
            <consortium name="Lawrence Berkeley National Laboratory"/>
            <person name="Haridas S."/>
            <person name="Hensen N."/>
            <person name="Bonometti L."/>
            <person name="Westerberg I."/>
            <person name="Brannstrom I.O."/>
            <person name="Guillou S."/>
            <person name="Cros-Aarteil S."/>
            <person name="Calhoun S."/>
            <person name="Kuo A."/>
            <person name="Mondo S."/>
            <person name="Pangilinan J."/>
            <person name="Riley R."/>
            <person name="Labutti K."/>
            <person name="Andreopoulos B."/>
            <person name="Lipzen A."/>
            <person name="Chen C."/>
            <person name="Yanf M."/>
            <person name="Daum C."/>
            <person name="Ng V."/>
            <person name="Clum A."/>
            <person name="Steindorff A."/>
            <person name="Ohm R."/>
            <person name="Martin F."/>
            <person name="Silar P."/>
            <person name="Natvig D."/>
            <person name="Lalanne C."/>
            <person name="Gautier V."/>
            <person name="Ament-Velasquez S.L."/>
            <person name="Kruys A."/>
            <person name="Hutchinson M.I."/>
            <person name="Powell A.J."/>
            <person name="Barry K."/>
            <person name="Miller A.N."/>
            <person name="Grigoriev I.V."/>
            <person name="Debuchy R."/>
            <person name="Gladieux P."/>
            <person name="Thoren M.H."/>
            <person name="Johannesson H."/>
        </authorList>
    </citation>
    <scope>NUCLEOTIDE SEQUENCE</scope>
    <source>
        <strain evidence="2">CBS 955.72</strain>
    </source>
</reference>
<sequence length="503" mass="55554">MVDSPLGDLWLEKDTQKKVRTRLWRSWSIFEDNVRDMKAAMDQLMEKLGDMKAPRSDASSIVRELKRATFTLNRSAYADLLSTIRDGVSNLESLAATNIELEPERRLRSRIRLLSILRDISVSIYQAIRSSFTCACKHGIALRMSTCSADIIPGDAEADVIQHLKFHIALSYEPGSIDPSQLEPSTAKQLWDELTLELVAPPIQPATRPVLPEPLRPAKTTRIQRSVRFGSFQSSLSSSATITLNEANITSMTLGATSPTTTSVSDPAADLCEHLKGVRKRAQGESCGKVVDRSSAKARCFALYPSQIHGQGGDKMVSLHDVLTCQTNMQPLTYRDRLQLAVFTASSVLQLYQTPWLSELPSSHHFFLIARNGLESSCYKYAFVMPAGGSPSTIPLLPGIIRSPTLLALGILLIEIICGQTIDVLRTSGDGVHPASPDLLCDYIVARRLLTQVYQASSNYGSAVRRCINGEFPRQTLDLDDEDFRQEVYSGVVALLEEDLSHT</sequence>
<dbReference type="EMBL" id="JAUIQD010000001">
    <property type="protein sequence ID" value="KAK3364618.1"/>
    <property type="molecule type" value="Genomic_DNA"/>
</dbReference>
<proteinExistence type="predicted"/>
<dbReference type="Proteomes" id="UP001275084">
    <property type="component" value="Unassembled WGS sequence"/>
</dbReference>
<reference evidence="2" key="1">
    <citation type="journal article" date="2023" name="Mol. Phylogenet. Evol.">
        <title>Genome-scale phylogeny and comparative genomics of the fungal order Sordariales.</title>
        <authorList>
            <person name="Hensen N."/>
            <person name="Bonometti L."/>
            <person name="Westerberg I."/>
            <person name="Brannstrom I.O."/>
            <person name="Guillou S."/>
            <person name="Cros-Aarteil S."/>
            <person name="Calhoun S."/>
            <person name="Haridas S."/>
            <person name="Kuo A."/>
            <person name="Mondo S."/>
            <person name="Pangilinan J."/>
            <person name="Riley R."/>
            <person name="LaButti K."/>
            <person name="Andreopoulos B."/>
            <person name="Lipzen A."/>
            <person name="Chen C."/>
            <person name="Yan M."/>
            <person name="Daum C."/>
            <person name="Ng V."/>
            <person name="Clum A."/>
            <person name="Steindorff A."/>
            <person name="Ohm R.A."/>
            <person name="Martin F."/>
            <person name="Silar P."/>
            <person name="Natvig D.O."/>
            <person name="Lalanne C."/>
            <person name="Gautier V."/>
            <person name="Ament-Velasquez S.L."/>
            <person name="Kruys A."/>
            <person name="Hutchinson M.I."/>
            <person name="Powell A.J."/>
            <person name="Barry K."/>
            <person name="Miller A.N."/>
            <person name="Grigoriev I.V."/>
            <person name="Debuchy R."/>
            <person name="Gladieux P."/>
            <person name="Hiltunen Thoren M."/>
            <person name="Johannesson H."/>
        </authorList>
    </citation>
    <scope>NUCLEOTIDE SEQUENCE</scope>
    <source>
        <strain evidence="2">CBS 955.72</strain>
    </source>
</reference>
<feature type="domain" description="DUF7580" evidence="1">
    <location>
        <begin position="117"/>
        <end position="502"/>
    </location>
</feature>
<accession>A0AAJ0HXR1</accession>
<dbReference type="PANTHER" id="PTHR35186:SF4">
    <property type="entry name" value="PRION-INHIBITION AND PROPAGATION HELO DOMAIN-CONTAINING PROTEIN"/>
    <property type="match status" value="1"/>
</dbReference>
<dbReference type="AlphaFoldDB" id="A0AAJ0HXR1"/>
<dbReference type="InterPro" id="IPR056002">
    <property type="entry name" value="DUF7580"/>
</dbReference>
<gene>
    <name evidence="2" type="ORF">B0T25DRAFT_444075</name>
</gene>
<keyword evidence="3" id="KW-1185">Reference proteome</keyword>
<protein>
    <recommendedName>
        <fullName evidence="1">DUF7580 domain-containing protein</fullName>
    </recommendedName>
</protein>
<evidence type="ECO:0000313" key="3">
    <source>
        <dbReference type="Proteomes" id="UP001275084"/>
    </source>
</evidence>
<comment type="caution">
    <text evidence="2">The sequence shown here is derived from an EMBL/GenBank/DDBJ whole genome shotgun (WGS) entry which is preliminary data.</text>
</comment>
<evidence type="ECO:0000259" key="1">
    <source>
        <dbReference type="Pfam" id="PF24476"/>
    </source>
</evidence>
<dbReference type="PANTHER" id="PTHR35186">
    <property type="entry name" value="ANK_REP_REGION DOMAIN-CONTAINING PROTEIN"/>
    <property type="match status" value="1"/>
</dbReference>
<evidence type="ECO:0000313" key="2">
    <source>
        <dbReference type="EMBL" id="KAK3364618.1"/>
    </source>
</evidence>